<keyword evidence="2" id="KW-1185">Reference proteome</keyword>
<reference evidence="1" key="1">
    <citation type="submission" date="2023-07" db="EMBL/GenBank/DDBJ databases">
        <title>Genomic Encyclopedia of Type Strains, Phase IV (KMG-IV): sequencing the most valuable type-strain genomes for metagenomic binning, comparative biology and taxonomic classification.</title>
        <authorList>
            <person name="Goeker M."/>
        </authorList>
    </citation>
    <scope>NUCLEOTIDE SEQUENCE</scope>
    <source>
        <strain evidence="1">DSM 21202</strain>
    </source>
</reference>
<evidence type="ECO:0000313" key="1">
    <source>
        <dbReference type="EMBL" id="MDQ0317748.1"/>
    </source>
</evidence>
<organism evidence="1 2">
    <name type="scientific">Amorphus orientalis</name>
    <dbReference type="NCBI Taxonomy" id="649198"/>
    <lineage>
        <taxon>Bacteria</taxon>
        <taxon>Pseudomonadati</taxon>
        <taxon>Pseudomonadota</taxon>
        <taxon>Alphaproteobacteria</taxon>
        <taxon>Hyphomicrobiales</taxon>
        <taxon>Amorphaceae</taxon>
        <taxon>Amorphus</taxon>
    </lineage>
</organism>
<protein>
    <submittedName>
        <fullName evidence="1">Uncharacterized protein</fullName>
    </submittedName>
</protein>
<name>A0AAE3VTY6_9HYPH</name>
<dbReference type="RefSeq" id="WP_306887675.1">
    <property type="nucleotide sequence ID" value="NZ_JAUSUL010000008.1"/>
</dbReference>
<dbReference type="AlphaFoldDB" id="A0AAE3VTY6"/>
<dbReference type="EMBL" id="JAUSUL010000008">
    <property type="protein sequence ID" value="MDQ0317748.1"/>
    <property type="molecule type" value="Genomic_DNA"/>
</dbReference>
<dbReference type="Proteomes" id="UP001229244">
    <property type="component" value="Unassembled WGS sequence"/>
</dbReference>
<comment type="caution">
    <text evidence="1">The sequence shown here is derived from an EMBL/GenBank/DDBJ whole genome shotgun (WGS) entry which is preliminary data.</text>
</comment>
<dbReference type="InterPro" id="IPR021739">
    <property type="entry name" value="SaV-like"/>
</dbReference>
<dbReference type="Pfam" id="PF11753">
    <property type="entry name" value="DUF3310"/>
    <property type="match status" value="1"/>
</dbReference>
<gene>
    <name evidence="1" type="ORF">J2S73_004235</name>
</gene>
<evidence type="ECO:0000313" key="2">
    <source>
        <dbReference type="Proteomes" id="UP001229244"/>
    </source>
</evidence>
<accession>A0AAE3VTY6</accession>
<sequence length="163" mass="18825">MTNQKTNALDRQVSGGHYKRFPIQPVEVIAANGYDFFLGNILEYVIRAPFKGGKSDLEKALHHAELRRDVLKAKPKRLAVRKANGFLNWAWALKLKWTGPDASDATPIPMSEFIQVNHIPEYDDHVLYALDEWHQGRISADYFITTLRIYVRNRFPDDQQALF</sequence>
<proteinExistence type="predicted"/>